<evidence type="ECO:0000256" key="2">
    <source>
        <dbReference type="ARBA" id="ARBA00009152"/>
    </source>
</evidence>
<keyword evidence="6 8" id="KW-0368">Histidine biosynthesis</keyword>
<dbReference type="Gene3D" id="3.20.20.140">
    <property type="entry name" value="Metal-dependent hydrolases"/>
    <property type="match status" value="1"/>
</dbReference>
<evidence type="ECO:0000313" key="10">
    <source>
        <dbReference type="EMBL" id="MDA1386487.1"/>
    </source>
</evidence>
<dbReference type="AlphaFoldDB" id="A0A9X3PKG4"/>
<keyword evidence="5 8" id="KW-0378">Hydrolase</keyword>
<dbReference type="PANTHER" id="PTHR21039:SF0">
    <property type="entry name" value="HISTIDINOL-PHOSPHATASE"/>
    <property type="match status" value="1"/>
</dbReference>
<dbReference type="GO" id="GO:0000105">
    <property type="term" value="P:L-histidine biosynthetic process"/>
    <property type="evidence" value="ECO:0007669"/>
    <property type="project" value="UniProtKB-UniRule"/>
</dbReference>
<evidence type="ECO:0000256" key="3">
    <source>
        <dbReference type="ARBA" id="ARBA00013085"/>
    </source>
</evidence>
<dbReference type="RefSeq" id="WP_270122956.1">
    <property type="nucleotide sequence ID" value="NZ_BAAAOM010000004.1"/>
</dbReference>
<comment type="caution">
    <text evidence="10">The sequence shown here is derived from an EMBL/GenBank/DDBJ whole genome shotgun (WGS) entry which is preliminary data.</text>
</comment>
<feature type="domain" description="PHP" evidence="9">
    <location>
        <begin position="6"/>
        <end position="221"/>
    </location>
</feature>
<dbReference type="PANTHER" id="PTHR21039">
    <property type="entry name" value="HISTIDINOL PHOSPHATASE-RELATED"/>
    <property type="match status" value="1"/>
</dbReference>
<dbReference type="InterPro" id="IPR004013">
    <property type="entry name" value="PHP_dom"/>
</dbReference>
<dbReference type="GO" id="GO:0005737">
    <property type="term" value="C:cytoplasm"/>
    <property type="evidence" value="ECO:0007669"/>
    <property type="project" value="TreeGrafter"/>
</dbReference>
<evidence type="ECO:0000313" key="11">
    <source>
        <dbReference type="Proteomes" id="UP001145799"/>
    </source>
</evidence>
<evidence type="ECO:0000256" key="4">
    <source>
        <dbReference type="ARBA" id="ARBA00022605"/>
    </source>
</evidence>
<comment type="catalytic activity">
    <reaction evidence="7 8">
        <text>L-histidinol phosphate + H2O = L-histidinol + phosphate</text>
        <dbReference type="Rhea" id="RHEA:14465"/>
        <dbReference type="ChEBI" id="CHEBI:15377"/>
        <dbReference type="ChEBI" id="CHEBI:43474"/>
        <dbReference type="ChEBI" id="CHEBI:57699"/>
        <dbReference type="ChEBI" id="CHEBI:57980"/>
        <dbReference type="EC" id="3.1.3.15"/>
    </reaction>
</comment>
<dbReference type="SUPFAM" id="SSF89550">
    <property type="entry name" value="PHP domain-like"/>
    <property type="match status" value="1"/>
</dbReference>
<comment type="similarity">
    <text evidence="2 8">Belongs to the PHP hydrolase family. HisK subfamily.</text>
</comment>
<evidence type="ECO:0000256" key="7">
    <source>
        <dbReference type="ARBA" id="ARBA00049158"/>
    </source>
</evidence>
<gene>
    <name evidence="10" type="ORF">O2L01_15930</name>
</gene>
<dbReference type="GO" id="GO:0004401">
    <property type="term" value="F:histidinol-phosphatase activity"/>
    <property type="evidence" value="ECO:0007669"/>
    <property type="project" value="UniProtKB-UniRule"/>
</dbReference>
<evidence type="ECO:0000256" key="5">
    <source>
        <dbReference type="ARBA" id="ARBA00022801"/>
    </source>
</evidence>
<dbReference type="EC" id="3.1.3.15" evidence="3 8"/>
<dbReference type="InterPro" id="IPR016195">
    <property type="entry name" value="Pol/histidinol_Pase-like"/>
</dbReference>
<keyword evidence="4 8" id="KW-0028">Amino-acid biosynthesis</keyword>
<dbReference type="EMBL" id="JAPZVQ010000009">
    <property type="protein sequence ID" value="MDA1386487.1"/>
    <property type="molecule type" value="Genomic_DNA"/>
</dbReference>
<name>A0A9X3PKG4_9ACTN</name>
<evidence type="ECO:0000256" key="1">
    <source>
        <dbReference type="ARBA" id="ARBA00004970"/>
    </source>
</evidence>
<reference evidence="10" key="1">
    <citation type="submission" date="2022-12" db="EMBL/GenBank/DDBJ databases">
        <title>Gycomyces niveus sp.nov., a novel actinomycete isolated from soil in Shouguang.</title>
        <authorList>
            <person name="Yang X."/>
        </authorList>
    </citation>
    <scope>NUCLEOTIDE SEQUENCE</scope>
    <source>
        <strain evidence="10">DSM 44724</strain>
    </source>
</reference>
<proteinExistence type="inferred from homology"/>
<protein>
    <recommendedName>
        <fullName evidence="3 8">Histidinol-phosphatase</fullName>
        <shortName evidence="8">HolPase</shortName>
        <ecNumber evidence="3 8">3.1.3.15</ecNumber>
    </recommendedName>
</protein>
<dbReference type="Proteomes" id="UP001145799">
    <property type="component" value="Unassembled WGS sequence"/>
</dbReference>
<dbReference type="InterPro" id="IPR010140">
    <property type="entry name" value="Histidinol_P_phosphatase_HisJ"/>
</dbReference>
<organism evidence="10 11">
    <name type="scientific">Glycomyces lechevalierae</name>
    <dbReference type="NCBI Taxonomy" id="256034"/>
    <lineage>
        <taxon>Bacteria</taxon>
        <taxon>Bacillati</taxon>
        <taxon>Actinomycetota</taxon>
        <taxon>Actinomycetes</taxon>
        <taxon>Glycomycetales</taxon>
        <taxon>Glycomycetaceae</taxon>
        <taxon>Glycomyces</taxon>
    </lineage>
</organism>
<evidence type="ECO:0000256" key="8">
    <source>
        <dbReference type="RuleBase" id="RU366003"/>
    </source>
</evidence>
<sequence length="283" mass="31473">MTLPADSHVHSEWSWDAPMGSMHRSCVRAVDLGLPAIAFTEHLDHTVWTVAVEGPFASDYLTGLATPEGRLTPPRFDAYGYLEAIEECRDRFPGLRILSGVEMGEPHWHAAAAAEVLGAGRFDRVLGSLHCLPLPDGDGFTEPPGQYERREAVEVVREYLAEVVRLVEGSDAFSVLAHIDYPVRYWPQQEAGPFDPSAFEDEFRHALRVTAQSGRALEISTRIPLHATILRWWHEEGGDAVTFGSDAHEPLAIARGFREATQMARAHGFRPGPNPYDLWARVN</sequence>
<evidence type="ECO:0000256" key="6">
    <source>
        <dbReference type="ARBA" id="ARBA00023102"/>
    </source>
</evidence>
<dbReference type="Pfam" id="PF02811">
    <property type="entry name" value="PHP"/>
    <property type="match status" value="1"/>
</dbReference>
<accession>A0A9X3PKG4</accession>
<evidence type="ECO:0000259" key="9">
    <source>
        <dbReference type="Pfam" id="PF02811"/>
    </source>
</evidence>
<comment type="pathway">
    <text evidence="1 8">Amino-acid biosynthesis; L-histidine biosynthesis; L-histidine from 5-phospho-alpha-D-ribose 1-diphosphate: step 8/9.</text>
</comment>